<evidence type="ECO:0000256" key="5">
    <source>
        <dbReference type="ARBA" id="ARBA00022577"/>
    </source>
</evidence>
<evidence type="ECO:0000313" key="10">
    <source>
        <dbReference type="EMBL" id="KAK9758136.1"/>
    </source>
</evidence>
<evidence type="ECO:0000256" key="8">
    <source>
        <dbReference type="ARBA" id="ARBA00023157"/>
    </source>
</evidence>
<comment type="caution">
    <text evidence="10">The sequence shown here is derived from an EMBL/GenBank/DDBJ whole genome shotgun (WGS) entry which is preliminary data.</text>
</comment>
<dbReference type="InterPro" id="IPR039641">
    <property type="entry name" value="LCR"/>
</dbReference>
<evidence type="ECO:0000256" key="9">
    <source>
        <dbReference type="RuleBase" id="RU367109"/>
    </source>
</evidence>
<evidence type="ECO:0000256" key="6">
    <source>
        <dbReference type="ARBA" id="ARBA00022729"/>
    </source>
</evidence>
<dbReference type="GO" id="GO:0005576">
    <property type="term" value="C:extracellular region"/>
    <property type="evidence" value="ECO:0007669"/>
    <property type="project" value="UniProtKB-SubCell"/>
</dbReference>
<name>A0AAW1NBE3_SAPOF</name>
<evidence type="ECO:0000256" key="2">
    <source>
        <dbReference type="ARBA" id="ARBA00006722"/>
    </source>
</evidence>
<gene>
    <name evidence="10" type="ORF">RND81_01G209900</name>
</gene>
<evidence type="ECO:0000256" key="3">
    <source>
        <dbReference type="ARBA" id="ARBA00022525"/>
    </source>
</evidence>
<evidence type="ECO:0000256" key="1">
    <source>
        <dbReference type="ARBA" id="ARBA00004613"/>
    </source>
</evidence>
<reference evidence="10" key="1">
    <citation type="submission" date="2024-03" db="EMBL/GenBank/DDBJ databases">
        <title>WGS assembly of Saponaria officinalis var. Norfolk2.</title>
        <authorList>
            <person name="Jenkins J."/>
            <person name="Shu S."/>
            <person name="Grimwood J."/>
            <person name="Barry K."/>
            <person name="Goodstein D."/>
            <person name="Schmutz J."/>
            <person name="Leebens-Mack J."/>
            <person name="Osbourn A."/>
        </authorList>
    </citation>
    <scope>NUCLEOTIDE SEQUENCE [LARGE SCALE GENOMIC DNA]</scope>
    <source>
        <strain evidence="10">JIC</strain>
    </source>
</reference>
<dbReference type="PANTHER" id="PTHR36788">
    <property type="entry name" value="DEFENSIN-LIKE PROTEIN 183"/>
    <property type="match status" value="1"/>
</dbReference>
<comment type="similarity">
    <text evidence="2 9">Belongs to the DEFL family.</text>
</comment>
<dbReference type="GO" id="GO:0050832">
    <property type="term" value="P:defense response to fungus"/>
    <property type="evidence" value="ECO:0007669"/>
    <property type="project" value="UniProtKB-UniRule"/>
</dbReference>
<keyword evidence="5 9" id="KW-0295">Fungicide</keyword>
<dbReference type="PANTHER" id="PTHR36788:SF2">
    <property type="entry name" value="DEFENSIN-LIKE PROTEIN 183"/>
    <property type="match status" value="1"/>
</dbReference>
<evidence type="ECO:0000256" key="7">
    <source>
        <dbReference type="ARBA" id="ARBA00022821"/>
    </source>
</evidence>
<evidence type="ECO:0000256" key="4">
    <source>
        <dbReference type="ARBA" id="ARBA00022529"/>
    </source>
</evidence>
<sequence>MVSRTVGDGPTTCIAKLGDCAAPGPDCNGRCQSIFPGGFGSCDSSFPPQCICNYNCPGPMPPKTHRCTNNNGGCSRKDECGTMCCDSKCKRKYPAPDTIGTCETAPGTLLSLCLCTYTCSGPGNQKTAVSPVRV</sequence>
<keyword evidence="4 9" id="KW-0929">Antimicrobial</keyword>
<organism evidence="10 11">
    <name type="scientific">Saponaria officinalis</name>
    <name type="common">Common soapwort</name>
    <name type="synonym">Lychnis saponaria</name>
    <dbReference type="NCBI Taxonomy" id="3572"/>
    <lineage>
        <taxon>Eukaryota</taxon>
        <taxon>Viridiplantae</taxon>
        <taxon>Streptophyta</taxon>
        <taxon>Embryophyta</taxon>
        <taxon>Tracheophyta</taxon>
        <taxon>Spermatophyta</taxon>
        <taxon>Magnoliopsida</taxon>
        <taxon>eudicotyledons</taxon>
        <taxon>Gunneridae</taxon>
        <taxon>Pentapetalae</taxon>
        <taxon>Caryophyllales</taxon>
        <taxon>Caryophyllaceae</taxon>
        <taxon>Caryophylleae</taxon>
        <taxon>Saponaria</taxon>
    </lineage>
</organism>
<keyword evidence="7 9" id="KW-0611">Plant defense</keyword>
<keyword evidence="8" id="KW-1015">Disulfide bond</keyword>
<keyword evidence="3 9" id="KW-0964">Secreted</keyword>
<accession>A0AAW1NBE3</accession>
<keyword evidence="11" id="KW-1185">Reference proteome</keyword>
<dbReference type="Proteomes" id="UP001443914">
    <property type="component" value="Unassembled WGS sequence"/>
</dbReference>
<comment type="subcellular location">
    <subcellularLocation>
        <location evidence="1 9">Secreted</location>
    </subcellularLocation>
</comment>
<proteinExistence type="inferred from homology"/>
<dbReference type="EMBL" id="JBDFQZ010000001">
    <property type="protein sequence ID" value="KAK9758136.1"/>
    <property type="molecule type" value="Genomic_DNA"/>
</dbReference>
<dbReference type="AlphaFoldDB" id="A0AAW1NBE3"/>
<dbReference type="GO" id="GO:0031640">
    <property type="term" value="P:killing of cells of another organism"/>
    <property type="evidence" value="ECO:0007669"/>
    <property type="project" value="UniProtKB-UniRule"/>
</dbReference>
<protein>
    <recommendedName>
        <fullName evidence="9">Defensin-like protein</fullName>
    </recommendedName>
</protein>
<keyword evidence="6" id="KW-0732">Signal</keyword>
<evidence type="ECO:0000313" key="11">
    <source>
        <dbReference type="Proteomes" id="UP001443914"/>
    </source>
</evidence>